<evidence type="ECO:0000313" key="2">
    <source>
        <dbReference type="EMBL" id="SMS14099.1"/>
    </source>
</evidence>
<dbReference type="EMBL" id="LT854705">
    <property type="protein sequence ID" value="SMS14099.1"/>
    <property type="molecule type" value="Genomic_DNA"/>
</dbReference>
<gene>
    <name evidence="2" type="ORF">LZ3411_1049</name>
</gene>
<organism evidence="2 3">
    <name type="scientific">Levilactobacillus zymae</name>
    <dbReference type="NCBI Taxonomy" id="267363"/>
    <lineage>
        <taxon>Bacteria</taxon>
        <taxon>Bacillati</taxon>
        <taxon>Bacillota</taxon>
        <taxon>Bacilli</taxon>
        <taxon>Lactobacillales</taxon>
        <taxon>Lactobacillaceae</taxon>
        <taxon>Levilactobacillus</taxon>
    </lineage>
</organism>
<sequence>MTLKADILTGGIFMTSSKLWAVALATLSAGLVFAAPQNASAAKVHKANYRVAKYTGFTKSYRTGYLTNRQWNYSFYKLNQALNQPSKKVAFKIKNSLTPLKVKKTGVNGEHETAYAVKYQKKVATEEYWRSYSTLYPYNSSKLDATTITSQTTPFSGKAVLPHGTKTNKLKVWMTIKHGNKTVFYKHVKNGWKYSGTI</sequence>
<feature type="chain" id="PRO_5039295137" evidence="1">
    <location>
        <begin position="35"/>
        <end position="198"/>
    </location>
</feature>
<protein>
    <submittedName>
        <fullName evidence="2">Uncharacterized protein</fullName>
    </submittedName>
</protein>
<dbReference type="Proteomes" id="UP000195412">
    <property type="component" value="Chromosome I"/>
</dbReference>
<evidence type="ECO:0000256" key="1">
    <source>
        <dbReference type="SAM" id="SignalP"/>
    </source>
</evidence>
<reference evidence="3" key="1">
    <citation type="submission" date="2017-05" db="EMBL/GenBank/DDBJ databases">
        <authorList>
            <person name="Papadimitriou K."/>
        </authorList>
    </citation>
    <scope>NUCLEOTIDE SEQUENCE [LARGE SCALE GENOMIC DNA]</scope>
    <source>
        <strain evidence="3">ACA-DC 3411</strain>
    </source>
</reference>
<evidence type="ECO:0000313" key="3">
    <source>
        <dbReference type="Proteomes" id="UP000195412"/>
    </source>
</evidence>
<keyword evidence="1" id="KW-0732">Signal</keyword>
<feature type="signal peptide" evidence="1">
    <location>
        <begin position="1"/>
        <end position="34"/>
    </location>
</feature>
<dbReference type="KEGG" id="lzy:LZ3411_1049"/>
<accession>A0A1Y6JVY9</accession>
<proteinExistence type="predicted"/>
<dbReference type="AlphaFoldDB" id="A0A1Y6JVY9"/>
<name>A0A1Y6JVY9_9LACO</name>